<evidence type="ECO:0000256" key="1">
    <source>
        <dbReference type="SAM" id="MobiDB-lite"/>
    </source>
</evidence>
<dbReference type="EMBL" id="BAABBM010000001">
    <property type="protein sequence ID" value="GAA3893018.1"/>
    <property type="molecule type" value="Genomic_DNA"/>
</dbReference>
<accession>A0ABP7L5Q7</accession>
<keyword evidence="3" id="KW-1185">Reference proteome</keyword>
<dbReference type="Proteomes" id="UP001500827">
    <property type="component" value="Unassembled WGS sequence"/>
</dbReference>
<evidence type="ECO:0000313" key="2">
    <source>
        <dbReference type="EMBL" id="GAA3893018.1"/>
    </source>
</evidence>
<reference evidence="3" key="1">
    <citation type="journal article" date="2019" name="Int. J. Syst. Evol. Microbiol.">
        <title>The Global Catalogue of Microorganisms (GCM) 10K type strain sequencing project: providing services to taxonomists for standard genome sequencing and annotation.</title>
        <authorList>
            <consortium name="The Broad Institute Genomics Platform"/>
            <consortium name="The Broad Institute Genome Sequencing Center for Infectious Disease"/>
            <person name="Wu L."/>
            <person name="Ma J."/>
        </authorList>
    </citation>
    <scope>NUCLEOTIDE SEQUENCE [LARGE SCALE GENOMIC DNA]</scope>
    <source>
        <strain evidence="3">JCM 17543</strain>
    </source>
</reference>
<name>A0ABP7L5Q7_9SPHN</name>
<feature type="compositionally biased region" description="Acidic residues" evidence="1">
    <location>
        <begin position="36"/>
        <end position="56"/>
    </location>
</feature>
<sequence>MQSPGREPSMEDILASIKKVIAEEKELRSTAPPVDQLEDEPLPEETSDTGDEDVLELDQPLAPAADLGPPLLDEQAAGQSRQALEQLQTVAATTPATPQANPLEEIVREMLRPMLKQWLDDHLPQMVEEHVKREISRITGRPL</sequence>
<feature type="compositionally biased region" description="Low complexity" evidence="1">
    <location>
        <begin position="57"/>
        <end position="73"/>
    </location>
</feature>
<feature type="region of interest" description="Disordered" evidence="1">
    <location>
        <begin position="24"/>
        <end position="80"/>
    </location>
</feature>
<dbReference type="RefSeq" id="WP_344698612.1">
    <property type="nucleotide sequence ID" value="NZ_BAABBM010000001.1"/>
</dbReference>
<comment type="caution">
    <text evidence="2">The sequence shown here is derived from an EMBL/GenBank/DDBJ whole genome shotgun (WGS) entry which is preliminary data.</text>
</comment>
<proteinExistence type="predicted"/>
<organism evidence="2 3">
    <name type="scientific">Sphingomonas limnosediminicola</name>
    <dbReference type="NCBI Taxonomy" id="940133"/>
    <lineage>
        <taxon>Bacteria</taxon>
        <taxon>Pseudomonadati</taxon>
        <taxon>Pseudomonadota</taxon>
        <taxon>Alphaproteobacteria</taxon>
        <taxon>Sphingomonadales</taxon>
        <taxon>Sphingomonadaceae</taxon>
        <taxon>Sphingomonas</taxon>
    </lineage>
</organism>
<evidence type="ECO:0000313" key="3">
    <source>
        <dbReference type="Proteomes" id="UP001500827"/>
    </source>
</evidence>
<dbReference type="InterPro" id="IPR019632">
    <property type="entry name" value="DUF2497"/>
</dbReference>
<dbReference type="Pfam" id="PF10691">
    <property type="entry name" value="DUF2497"/>
    <property type="match status" value="1"/>
</dbReference>
<protein>
    <submittedName>
        <fullName evidence="2">Pole-organizing protein PopZ</fullName>
    </submittedName>
</protein>
<gene>
    <name evidence="2" type="primary">popZ</name>
    <name evidence="2" type="ORF">GCM10022276_10270</name>
</gene>